<keyword evidence="4" id="KW-0963">Cytoplasm</keyword>
<evidence type="ECO:0000256" key="4">
    <source>
        <dbReference type="ARBA" id="ARBA00022490"/>
    </source>
</evidence>
<dbReference type="KEGG" id="lgi:LOTGIDRAFT_139771"/>
<evidence type="ECO:0000313" key="10">
    <source>
        <dbReference type="EMBL" id="ESP01169.1"/>
    </source>
</evidence>
<gene>
    <name evidence="10" type="ORF">LOTGIDRAFT_139771</name>
</gene>
<evidence type="ECO:0000256" key="5">
    <source>
        <dbReference type="ARBA" id="ARBA00022603"/>
    </source>
</evidence>
<dbReference type="AlphaFoldDB" id="V4AAZ1"/>
<evidence type="ECO:0000256" key="6">
    <source>
        <dbReference type="ARBA" id="ARBA00022679"/>
    </source>
</evidence>
<dbReference type="InterPro" id="IPR019410">
    <property type="entry name" value="Methyltransf_16"/>
</dbReference>
<feature type="non-terminal residue" evidence="10">
    <location>
        <position position="1"/>
    </location>
</feature>
<evidence type="ECO:0000256" key="7">
    <source>
        <dbReference type="ARBA" id="ARBA00022691"/>
    </source>
</evidence>
<dbReference type="GO" id="GO:0032259">
    <property type="term" value="P:methylation"/>
    <property type="evidence" value="ECO:0007669"/>
    <property type="project" value="UniProtKB-KW"/>
</dbReference>
<keyword evidence="6" id="KW-0808">Transferase</keyword>
<evidence type="ECO:0000256" key="8">
    <source>
        <dbReference type="ARBA" id="ARBA00023242"/>
    </source>
</evidence>
<evidence type="ECO:0000256" key="9">
    <source>
        <dbReference type="ARBA" id="ARBA00038126"/>
    </source>
</evidence>
<keyword evidence="8" id="KW-0539">Nucleus</keyword>
<dbReference type="CTD" id="20234226"/>
<dbReference type="STRING" id="225164.V4AAZ1"/>
<dbReference type="GO" id="GO:0018064">
    <property type="term" value="F:protein-L-histidine N-tele-methyltransferase activity"/>
    <property type="evidence" value="ECO:0007669"/>
    <property type="project" value="UniProtKB-EC"/>
</dbReference>
<dbReference type="Pfam" id="PF10294">
    <property type="entry name" value="Methyltransf_16"/>
    <property type="match status" value="1"/>
</dbReference>
<dbReference type="InterPro" id="IPR029063">
    <property type="entry name" value="SAM-dependent_MTases_sf"/>
</dbReference>
<accession>V4AAZ1</accession>
<organism evidence="10 11">
    <name type="scientific">Lottia gigantea</name>
    <name type="common">Giant owl limpet</name>
    <dbReference type="NCBI Taxonomy" id="225164"/>
    <lineage>
        <taxon>Eukaryota</taxon>
        <taxon>Metazoa</taxon>
        <taxon>Spiralia</taxon>
        <taxon>Lophotrochozoa</taxon>
        <taxon>Mollusca</taxon>
        <taxon>Gastropoda</taxon>
        <taxon>Patellogastropoda</taxon>
        <taxon>Lottioidea</taxon>
        <taxon>Lottiidae</taxon>
        <taxon>Lottia</taxon>
    </lineage>
</organism>
<dbReference type="GO" id="GO:0005737">
    <property type="term" value="C:cytoplasm"/>
    <property type="evidence" value="ECO:0007669"/>
    <property type="project" value="UniProtKB-SubCell"/>
</dbReference>
<comment type="similarity">
    <text evidence="9">Belongs to the methyltransferase superfamily. METTL18 family.</text>
</comment>
<protein>
    <recommendedName>
        <fullName evidence="3">protein-histidine N-methyltransferase</fullName>
        <ecNumber evidence="3">2.1.1.85</ecNumber>
    </recommendedName>
</protein>
<keyword evidence="7" id="KW-0949">S-adenosyl-L-methionine</keyword>
<proteinExistence type="inferred from homology"/>
<sequence>QENQSDISQALNQQSDLIEGIYEGGLTIWECGIDLVNYLISQQGDFNGKNVLELGCGGGLPGIYSVVNGAKSVHFQDYNSEVIKEFTIPNVQLNIEERKCECRYIAGDWNTLPTVLIQTKYDYILSAETIYNPNHYTQLVSALNSLLHPQGQILISAKSYYFGVGGGTRLFESFLQENGVFSSEVVHVIEAGIIFT</sequence>
<dbReference type="Proteomes" id="UP000030746">
    <property type="component" value="Unassembled WGS sequence"/>
</dbReference>
<evidence type="ECO:0000313" key="11">
    <source>
        <dbReference type="Proteomes" id="UP000030746"/>
    </source>
</evidence>
<comment type="subcellular location">
    <subcellularLocation>
        <location evidence="2">Cytoplasm</location>
    </subcellularLocation>
    <subcellularLocation>
        <location evidence="1">Nucleus</location>
    </subcellularLocation>
</comment>
<dbReference type="EC" id="2.1.1.85" evidence="3"/>
<evidence type="ECO:0000256" key="3">
    <source>
        <dbReference type="ARBA" id="ARBA00012533"/>
    </source>
</evidence>
<dbReference type="PANTHER" id="PTHR14614:SF39">
    <property type="entry name" value="HISTIDINE PROTEIN METHYLTRANSFERASE 1 HOMOLOG"/>
    <property type="match status" value="1"/>
</dbReference>
<keyword evidence="5" id="KW-0489">Methyltransferase</keyword>
<dbReference type="CDD" id="cd02440">
    <property type="entry name" value="AdoMet_MTases"/>
    <property type="match status" value="1"/>
</dbReference>
<name>V4AAZ1_LOTGI</name>
<evidence type="ECO:0000256" key="1">
    <source>
        <dbReference type="ARBA" id="ARBA00004123"/>
    </source>
</evidence>
<dbReference type="OMA" id="GKCIMIN"/>
<dbReference type="EMBL" id="KB200522">
    <property type="protein sequence ID" value="ESP01169.1"/>
    <property type="molecule type" value="Genomic_DNA"/>
</dbReference>
<dbReference type="SUPFAM" id="SSF53335">
    <property type="entry name" value="S-adenosyl-L-methionine-dependent methyltransferases"/>
    <property type="match status" value="1"/>
</dbReference>
<keyword evidence="11" id="KW-1185">Reference proteome</keyword>
<dbReference type="OrthoDB" id="1723750at2759"/>
<dbReference type="PANTHER" id="PTHR14614">
    <property type="entry name" value="HEPATOCELLULAR CARCINOMA-ASSOCIATED ANTIGEN"/>
    <property type="match status" value="1"/>
</dbReference>
<dbReference type="RefSeq" id="XP_009048112.1">
    <property type="nucleotide sequence ID" value="XM_009049864.1"/>
</dbReference>
<dbReference type="HOGENOM" id="CLU_038704_0_0_1"/>
<dbReference type="GeneID" id="20234226"/>
<evidence type="ECO:0000256" key="2">
    <source>
        <dbReference type="ARBA" id="ARBA00004496"/>
    </source>
</evidence>
<reference evidence="10 11" key="1">
    <citation type="journal article" date="2013" name="Nature">
        <title>Insights into bilaterian evolution from three spiralian genomes.</title>
        <authorList>
            <person name="Simakov O."/>
            <person name="Marletaz F."/>
            <person name="Cho S.J."/>
            <person name="Edsinger-Gonzales E."/>
            <person name="Havlak P."/>
            <person name="Hellsten U."/>
            <person name="Kuo D.H."/>
            <person name="Larsson T."/>
            <person name="Lv J."/>
            <person name="Arendt D."/>
            <person name="Savage R."/>
            <person name="Osoegawa K."/>
            <person name="de Jong P."/>
            <person name="Grimwood J."/>
            <person name="Chapman J.A."/>
            <person name="Shapiro H."/>
            <person name="Aerts A."/>
            <person name="Otillar R.P."/>
            <person name="Terry A.Y."/>
            <person name="Boore J.L."/>
            <person name="Grigoriev I.V."/>
            <person name="Lindberg D.R."/>
            <person name="Seaver E.C."/>
            <person name="Weisblat D.A."/>
            <person name="Putnam N.H."/>
            <person name="Rokhsar D.S."/>
        </authorList>
    </citation>
    <scope>NUCLEOTIDE SEQUENCE [LARGE SCALE GENOMIC DNA]</scope>
</reference>
<dbReference type="Gene3D" id="3.40.50.150">
    <property type="entry name" value="Vaccinia Virus protein VP39"/>
    <property type="match status" value="1"/>
</dbReference>
<dbReference type="GO" id="GO:0005634">
    <property type="term" value="C:nucleus"/>
    <property type="evidence" value="ECO:0007669"/>
    <property type="project" value="UniProtKB-SubCell"/>
</dbReference>